<reference evidence="11 12" key="1">
    <citation type="submission" date="2020-11" db="EMBL/GenBank/DDBJ databases">
        <title>Kefir isolates.</title>
        <authorList>
            <person name="Marcisauskas S."/>
            <person name="Kim Y."/>
            <person name="Blasche S."/>
        </authorList>
    </citation>
    <scope>NUCLEOTIDE SEQUENCE [LARGE SCALE GENOMIC DNA]</scope>
    <source>
        <strain evidence="11 12">KR</strain>
    </source>
</reference>
<dbReference type="Gene3D" id="3.30.200.110">
    <property type="entry name" value="Inositol-pentakisphosphate 2-kinase, N-lobe"/>
    <property type="match status" value="1"/>
</dbReference>
<feature type="region of interest" description="Disordered" evidence="10">
    <location>
        <begin position="405"/>
        <end position="453"/>
    </location>
</feature>
<protein>
    <recommendedName>
        <fullName evidence="3">Inositol-pentakisphosphate 2-kinase</fullName>
        <ecNumber evidence="2">2.7.1.158</ecNumber>
    </recommendedName>
    <alternativeName>
        <fullName evidence="9">Inositol-1,3,4,5,6-pentakisphosphate 2-kinase</fullName>
    </alternativeName>
    <alternativeName>
        <fullName evidence="8">Ins(1,3,4,5,6)P5 2-kinase</fullName>
    </alternativeName>
</protein>
<evidence type="ECO:0000256" key="2">
    <source>
        <dbReference type="ARBA" id="ARBA00012023"/>
    </source>
</evidence>
<gene>
    <name evidence="11" type="primary">IPK1</name>
    <name evidence="11" type="ORF">C6P46_005143</name>
</gene>
<keyword evidence="5" id="KW-0547">Nucleotide-binding</keyword>
<dbReference type="Proteomes" id="UP000777482">
    <property type="component" value="Unassembled WGS sequence"/>
</dbReference>
<dbReference type="AlphaFoldDB" id="A0A9P6W122"/>
<evidence type="ECO:0000256" key="5">
    <source>
        <dbReference type="ARBA" id="ARBA00022741"/>
    </source>
</evidence>
<dbReference type="InterPro" id="IPR043001">
    <property type="entry name" value="IP5_2-K_N_lobe"/>
</dbReference>
<feature type="region of interest" description="Disordered" evidence="10">
    <location>
        <begin position="785"/>
        <end position="866"/>
    </location>
</feature>
<keyword evidence="4" id="KW-0808">Transferase</keyword>
<feature type="compositionally biased region" description="Polar residues" evidence="10">
    <location>
        <begin position="815"/>
        <end position="826"/>
    </location>
</feature>
<evidence type="ECO:0000256" key="4">
    <source>
        <dbReference type="ARBA" id="ARBA00022679"/>
    </source>
</evidence>
<comment type="catalytic activity">
    <reaction evidence="1">
        <text>1D-myo-inositol 1,3,4,5,6-pentakisphosphate + ATP = 1D-myo-inositol hexakisphosphate + ADP + H(+)</text>
        <dbReference type="Rhea" id="RHEA:20313"/>
        <dbReference type="ChEBI" id="CHEBI:15378"/>
        <dbReference type="ChEBI" id="CHEBI:30616"/>
        <dbReference type="ChEBI" id="CHEBI:57733"/>
        <dbReference type="ChEBI" id="CHEBI:58130"/>
        <dbReference type="ChEBI" id="CHEBI:456216"/>
        <dbReference type="EC" id="2.7.1.158"/>
    </reaction>
</comment>
<name>A0A9P6W122_RHOMI</name>
<evidence type="ECO:0000256" key="10">
    <source>
        <dbReference type="SAM" id="MobiDB-lite"/>
    </source>
</evidence>
<feature type="compositionally biased region" description="Low complexity" evidence="10">
    <location>
        <begin position="416"/>
        <end position="432"/>
    </location>
</feature>
<dbReference type="PANTHER" id="PTHR14456:SF2">
    <property type="entry name" value="INOSITOL-PENTAKISPHOSPHATE 2-KINASE"/>
    <property type="match status" value="1"/>
</dbReference>
<proteinExistence type="predicted"/>
<evidence type="ECO:0000313" key="12">
    <source>
        <dbReference type="Proteomes" id="UP000777482"/>
    </source>
</evidence>
<feature type="region of interest" description="Disordered" evidence="10">
    <location>
        <begin position="346"/>
        <end position="375"/>
    </location>
</feature>
<dbReference type="GO" id="GO:0035299">
    <property type="term" value="F:inositol-1,3,4,5,6-pentakisphosphate 2-kinase activity"/>
    <property type="evidence" value="ECO:0007669"/>
    <property type="project" value="UniProtKB-EC"/>
</dbReference>
<sequence length="944" mass="103910">MDVDVSTTSPSEWQYTQEGGANLVLSYRGGGADWTGYALRLRKRARERSTPNTTPESRVDPEDWGQSVVRPLLGGDQLYLQPRVARLDSQWLDQVSQMLHTQRARPREREQEDEIDPTARTAVLVKDLIAGQGVLSIELKPKWGFLPTLTHLSSTTAPIKATYCRTCMHRAYKRHLNKRKGKADVEEEEDEEGAGYCPLDLYSQDAGRVARAVRQLWTTWNASAGEANNLRFFLDGKVVKPGESSLKSILASLAPVTTDDEDPCEEGLIATLVPILLSSPVLPRLAALQASLDPLDIEGLVQRILVETGLDLYDDDHAKADDGGEVEQKLGGQPDVQEWREWLERWQQQQQTESAPNLDPDSKQHDDANAEASRGSIPITLRDQVLAYLLSATFKDCSVFIRLSGLAPSPSPPPSTRTMTSTAITPSSSAAAQPHQPRHNIKEDDEPLATTTAGACSPSVEIKVIDLDPKPLARLSKYAKMDRDLVQHWRRNVVGVAHEPLPRKEAKMTAYNSLFPSSLTALNAVLPERTQSAMSPPKLARWPEVGDRFTSLADFKLACFRFGASIGCELRVLKSERDNLYIGCVLPDRRHPRTCDLRISCRVRGQEAVVTHVKAKASHSCDPNELERRRQSGQAAEAMRNRIAKFDGGAAAAPHKRRREIGVEGMSTTLSKKGTPLSYAGVDLKDYAPSGERAQLPTLSESFPSFDSALKLCRLYATSCEFWLDYRWQPDEEQYWLECTHGRKTRASSSSETCPYSIIIRQDWDGLWYRRPSKLDHNHAITHVEPTSALGDEPPTSSNICSASQSRPFQRENTRTTASPTSSFETASFAVPSTPAEVKKRSAAHLHTPSSSALAKKPRSSSNLSQPSDDLVAFAAGLRQSISAAAGGEAYQDAQALVALGVHSINDLVQLVCLAPSTVQAMIAECESGGRAEDVLTALLQART</sequence>
<evidence type="ECO:0000313" key="11">
    <source>
        <dbReference type="EMBL" id="KAG0659506.1"/>
    </source>
</evidence>
<dbReference type="PANTHER" id="PTHR14456">
    <property type="entry name" value="INOSITOL POLYPHOSPHATE KINASE 1"/>
    <property type="match status" value="1"/>
</dbReference>
<comment type="caution">
    <text evidence="11">The sequence shown here is derived from an EMBL/GenBank/DDBJ whole genome shotgun (WGS) entry which is preliminary data.</text>
</comment>
<dbReference type="InterPro" id="IPR009286">
    <property type="entry name" value="Ins_P5_2-kin"/>
</dbReference>
<keyword evidence="7" id="KW-0067">ATP-binding</keyword>
<evidence type="ECO:0000256" key="9">
    <source>
        <dbReference type="ARBA" id="ARBA00030342"/>
    </source>
</evidence>
<dbReference type="EC" id="2.7.1.158" evidence="2"/>
<evidence type="ECO:0000256" key="8">
    <source>
        <dbReference type="ARBA" id="ARBA00029574"/>
    </source>
</evidence>
<dbReference type="GO" id="GO:0032958">
    <property type="term" value="P:inositol phosphate biosynthetic process"/>
    <property type="evidence" value="ECO:0007669"/>
    <property type="project" value="TreeGrafter"/>
</dbReference>
<keyword evidence="6" id="KW-0418">Kinase</keyword>
<dbReference type="GO" id="GO:0005524">
    <property type="term" value="F:ATP binding"/>
    <property type="evidence" value="ECO:0007669"/>
    <property type="project" value="UniProtKB-KW"/>
</dbReference>
<dbReference type="GO" id="GO:0005634">
    <property type="term" value="C:nucleus"/>
    <property type="evidence" value="ECO:0007669"/>
    <property type="project" value="TreeGrafter"/>
</dbReference>
<evidence type="ECO:0000256" key="1">
    <source>
        <dbReference type="ARBA" id="ARBA00001774"/>
    </source>
</evidence>
<accession>A0A9P6W122</accession>
<dbReference type="EMBL" id="PUHQ01000053">
    <property type="protein sequence ID" value="KAG0659506.1"/>
    <property type="molecule type" value="Genomic_DNA"/>
</dbReference>
<organism evidence="11 12">
    <name type="scientific">Rhodotorula mucilaginosa</name>
    <name type="common">Yeast</name>
    <name type="synonym">Rhodotorula rubra</name>
    <dbReference type="NCBI Taxonomy" id="5537"/>
    <lineage>
        <taxon>Eukaryota</taxon>
        <taxon>Fungi</taxon>
        <taxon>Dikarya</taxon>
        <taxon>Basidiomycota</taxon>
        <taxon>Pucciniomycotina</taxon>
        <taxon>Microbotryomycetes</taxon>
        <taxon>Sporidiobolales</taxon>
        <taxon>Sporidiobolaceae</taxon>
        <taxon>Rhodotorula</taxon>
    </lineage>
</organism>
<keyword evidence="12" id="KW-1185">Reference proteome</keyword>
<evidence type="ECO:0000256" key="7">
    <source>
        <dbReference type="ARBA" id="ARBA00022840"/>
    </source>
</evidence>
<dbReference type="OrthoDB" id="272370at2759"/>
<evidence type="ECO:0000256" key="3">
    <source>
        <dbReference type="ARBA" id="ARBA00014846"/>
    </source>
</evidence>
<dbReference type="Pfam" id="PF06090">
    <property type="entry name" value="Ins_P5_2-kin"/>
    <property type="match status" value="1"/>
</dbReference>
<feature type="compositionally biased region" description="Polar residues" evidence="10">
    <location>
        <begin position="795"/>
        <end position="808"/>
    </location>
</feature>
<evidence type="ECO:0000256" key="6">
    <source>
        <dbReference type="ARBA" id="ARBA00022777"/>
    </source>
</evidence>